<comment type="caution">
    <text evidence="2">The sequence shown here is derived from an EMBL/GenBank/DDBJ whole genome shotgun (WGS) entry which is preliminary data.</text>
</comment>
<evidence type="ECO:0008006" key="4">
    <source>
        <dbReference type="Google" id="ProtNLM"/>
    </source>
</evidence>
<keyword evidence="3" id="KW-1185">Reference proteome</keyword>
<evidence type="ECO:0000256" key="1">
    <source>
        <dbReference type="SAM" id="MobiDB-lite"/>
    </source>
</evidence>
<organism evidence="2 3">
    <name type="scientific">Reticulomyxa filosa</name>
    <dbReference type="NCBI Taxonomy" id="46433"/>
    <lineage>
        <taxon>Eukaryota</taxon>
        <taxon>Sar</taxon>
        <taxon>Rhizaria</taxon>
        <taxon>Retaria</taxon>
        <taxon>Foraminifera</taxon>
        <taxon>Monothalamids</taxon>
        <taxon>Reticulomyxidae</taxon>
        <taxon>Reticulomyxa</taxon>
    </lineage>
</organism>
<name>X6M4W2_RETFI</name>
<dbReference type="Proteomes" id="UP000023152">
    <property type="component" value="Unassembled WGS sequence"/>
</dbReference>
<feature type="compositionally biased region" description="Basic residues" evidence="1">
    <location>
        <begin position="439"/>
        <end position="470"/>
    </location>
</feature>
<feature type="compositionally biased region" description="Basic residues" evidence="1">
    <location>
        <begin position="390"/>
        <end position="404"/>
    </location>
</feature>
<proteinExistence type="predicted"/>
<evidence type="ECO:0000313" key="2">
    <source>
        <dbReference type="EMBL" id="ETO08681.1"/>
    </source>
</evidence>
<protein>
    <recommendedName>
        <fullName evidence="4">PPPDE domain-containing protein</fullName>
    </recommendedName>
</protein>
<accession>X6M4W2</accession>
<feature type="compositionally biased region" description="Basic and acidic residues" evidence="1">
    <location>
        <begin position="316"/>
        <end position="335"/>
    </location>
</feature>
<gene>
    <name evidence="2" type="ORF">RFI_28707</name>
</gene>
<feature type="compositionally biased region" description="Basic and acidic residues" evidence="1">
    <location>
        <begin position="347"/>
        <end position="360"/>
    </location>
</feature>
<feature type="compositionally biased region" description="Low complexity" evidence="1">
    <location>
        <begin position="412"/>
        <end position="436"/>
    </location>
</feature>
<feature type="region of interest" description="Disordered" evidence="1">
    <location>
        <begin position="290"/>
        <end position="476"/>
    </location>
</feature>
<feature type="compositionally biased region" description="Basic and acidic residues" evidence="1">
    <location>
        <begin position="290"/>
        <end position="308"/>
    </location>
</feature>
<dbReference type="AlphaFoldDB" id="X6M4W2"/>
<feature type="compositionally biased region" description="Basic residues" evidence="1">
    <location>
        <begin position="336"/>
        <end position="346"/>
    </location>
</feature>
<feature type="compositionally biased region" description="Basic and acidic residues" evidence="1">
    <location>
        <begin position="377"/>
        <end position="389"/>
    </location>
</feature>
<sequence length="476" mass="55212">MNIFSSKTRTLYASAVVSRVILEPFSAFEINKNEMHLAADELESNDADILAVWLLSRPIPEIARGRFQHWCIQMHTGRTIVTLDFAEKDKKGCITCSLKNAVTRKKKNIHLHAQIEIFWLIKCKVRSTALDSLYYEIEPLKEYEIIAAILPKLTQMGERIMAGSNDKETIPTKKKSKERLLPFWIYKLYDDNIISDSEDEGDINGGNVAKVSIFRASIHRQAVVECRAVLRGWSIKYKNYDAIYANCQRFAYDLLHFLASDKFPNELEKAAKKMQFCLLYQKKNKKIESEKTELKKSRDINDSYKEQSYENENDDGNDKEKDNEKTEDCKSNEHLKHNHKNRKTKKISPESKTLETDPKESTNAIPAEKVQTTDVEEEKKISKHPSKEEKKKHKCSKRRYRRHDKNSDSESDSCSNDSSSDNSSSDSSSNSDSSSSSDHHRRSRRKNLSKDKRKGKHDKHKKSHRRSRKERTKESK</sequence>
<reference evidence="2 3" key="1">
    <citation type="journal article" date="2013" name="Curr. Biol.">
        <title>The Genome of the Foraminiferan Reticulomyxa filosa.</title>
        <authorList>
            <person name="Glockner G."/>
            <person name="Hulsmann N."/>
            <person name="Schleicher M."/>
            <person name="Noegel A.A."/>
            <person name="Eichinger L."/>
            <person name="Gallinger C."/>
            <person name="Pawlowski J."/>
            <person name="Sierra R."/>
            <person name="Euteneuer U."/>
            <person name="Pillet L."/>
            <person name="Moustafa A."/>
            <person name="Platzer M."/>
            <person name="Groth M."/>
            <person name="Szafranski K."/>
            <person name="Schliwa M."/>
        </authorList>
    </citation>
    <scope>NUCLEOTIDE SEQUENCE [LARGE SCALE GENOMIC DNA]</scope>
</reference>
<evidence type="ECO:0000313" key="3">
    <source>
        <dbReference type="Proteomes" id="UP000023152"/>
    </source>
</evidence>
<dbReference type="EMBL" id="ASPP01024805">
    <property type="protein sequence ID" value="ETO08681.1"/>
    <property type="molecule type" value="Genomic_DNA"/>
</dbReference>